<dbReference type="EMBL" id="JAENIG010000002">
    <property type="protein sequence ID" value="MBK1854144.1"/>
    <property type="molecule type" value="Genomic_DNA"/>
</dbReference>
<feature type="transmembrane region" description="Helical" evidence="1">
    <location>
        <begin position="203"/>
        <end position="223"/>
    </location>
</feature>
<keyword evidence="1" id="KW-0472">Membrane</keyword>
<dbReference type="AlphaFoldDB" id="A0AAE2VD56"/>
<gene>
    <name evidence="2" type="ORF">JIN83_04200</name>
</gene>
<keyword evidence="1" id="KW-0812">Transmembrane</keyword>
<name>A0AAE2VD56_9BACT</name>
<keyword evidence="3" id="KW-1185">Reference proteome</keyword>
<evidence type="ECO:0000313" key="2">
    <source>
        <dbReference type="EMBL" id="MBK1854144.1"/>
    </source>
</evidence>
<proteinExistence type="predicted"/>
<reference evidence="2" key="1">
    <citation type="submission" date="2021-01" db="EMBL/GenBank/DDBJ databases">
        <title>Modified the classification status of verrucomicrobia.</title>
        <authorList>
            <person name="Feng X."/>
        </authorList>
    </citation>
    <scope>NUCLEOTIDE SEQUENCE</scope>
    <source>
        <strain evidence="2">5K15</strain>
    </source>
</reference>
<dbReference type="Proteomes" id="UP000634206">
    <property type="component" value="Unassembled WGS sequence"/>
</dbReference>
<protein>
    <submittedName>
        <fullName evidence="2">Uncharacterized protein</fullName>
    </submittedName>
</protein>
<sequence length="241" mass="26576">MSSPRKADMTTATNNAKQIFLLMVEFDDDFGEFPSDQSASKKDALKAYTGEYSNDYLGQFLAGGYVQSEEIFYAKGGKRRVKPDNDYSSKDTTLAEGECGFAYIKGLSTSDLAGTPLLLASMYGDGYKFNSDVYKGKAVVLRIDGSVQTLRLNKDRLAKLPNGKTLFEGGADTVWGEEGFDSSRLLYAKHPYDFKPAIVRKEWVTPPTIAVALIFLFICIYIGKKIARKPKQEGACPESGE</sequence>
<keyword evidence="1" id="KW-1133">Transmembrane helix</keyword>
<accession>A0AAE2VD56</accession>
<evidence type="ECO:0000313" key="3">
    <source>
        <dbReference type="Proteomes" id="UP000634206"/>
    </source>
</evidence>
<comment type="caution">
    <text evidence="2">The sequence shown here is derived from an EMBL/GenBank/DDBJ whole genome shotgun (WGS) entry which is preliminary data.</text>
</comment>
<evidence type="ECO:0000256" key="1">
    <source>
        <dbReference type="SAM" id="Phobius"/>
    </source>
</evidence>
<organism evidence="2 3">
    <name type="scientific">Oceaniferula flava</name>
    <dbReference type="NCBI Taxonomy" id="2800421"/>
    <lineage>
        <taxon>Bacteria</taxon>
        <taxon>Pseudomonadati</taxon>
        <taxon>Verrucomicrobiota</taxon>
        <taxon>Verrucomicrobiia</taxon>
        <taxon>Verrucomicrobiales</taxon>
        <taxon>Verrucomicrobiaceae</taxon>
        <taxon>Oceaniferula</taxon>
    </lineage>
</organism>
<dbReference type="RefSeq" id="WP_309488750.1">
    <property type="nucleotide sequence ID" value="NZ_JAENIG010000002.1"/>
</dbReference>